<organism evidence="2 3">
    <name type="scientific">Psychroserpens ponticola</name>
    <dbReference type="NCBI Taxonomy" id="2932268"/>
    <lineage>
        <taxon>Bacteria</taxon>
        <taxon>Pseudomonadati</taxon>
        <taxon>Bacteroidota</taxon>
        <taxon>Flavobacteriia</taxon>
        <taxon>Flavobacteriales</taxon>
        <taxon>Flavobacteriaceae</taxon>
        <taxon>Psychroserpens</taxon>
    </lineage>
</organism>
<dbReference type="PANTHER" id="PTHR37309:SF1">
    <property type="entry name" value="SLR0284 PROTEIN"/>
    <property type="match status" value="1"/>
</dbReference>
<name>A0ABY7RY82_9FLAO</name>
<evidence type="ECO:0000256" key="1">
    <source>
        <dbReference type="SAM" id="Phobius"/>
    </source>
</evidence>
<proteinExistence type="predicted"/>
<dbReference type="PANTHER" id="PTHR37309">
    <property type="entry name" value="SLR0284 PROTEIN"/>
    <property type="match status" value="1"/>
</dbReference>
<keyword evidence="3" id="KW-1185">Reference proteome</keyword>
<dbReference type="RefSeq" id="WP_249995177.1">
    <property type="nucleotide sequence ID" value="NZ_CP116221.1"/>
</dbReference>
<dbReference type="EMBL" id="CP116221">
    <property type="protein sequence ID" value="WCO02079.1"/>
    <property type="molecule type" value="Genomic_DNA"/>
</dbReference>
<keyword evidence="1" id="KW-0812">Transmembrane</keyword>
<dbReference type="Pfam" id="PF04020">
    <property type="entry name" value="Phage_holin_4_2"/>
    <property type="match status" value="1"/>
</dbReference>
<accession>A0ABY7RY82</accession>
<evidence type="ECO:0000313" key="3">
    <source>
        <dbReference type="Proteomes" id="UP001202717"/>
    </source>
</evidence>
<gene>
    <name evidence="2" type="ORF">MUN68_000995</name>
</gene>
<feature type="transmembrane region" description="Helical" evidence="1">
    <location>
        <begin position="89"/>
        <end position="110"/>
    </location>
</feature>
<feature type="transmembrane region" description="Helical" evidence="1">
    <location>
        <begin position="28"/>
        <end position="46"/>
    </location>
</feature>
<dbReference type="InterPro" id="IPR007165">
    <property type="entry name" value="Phage_holin_4_2"/>
</dbReference>
<dbReference type="Proteomes" id="UP001202717">
    <property type="component" value="Chromosome"/>
</dbReference>
<feature type="transmembrane region" description="Helical" evidence="1">
    <location>
        <begin position="53"/>
        <end position="77"/>
    </location>
</feature>
<keyword evidence="1" id="KW-1133">Transmembrane helix</keyword>
<protein>
    <submittedName>
        <fullName evidence="2">Phage holin family protein</fullName>
    </submittedName>
</protein>
<sequence>MNLILRLLITAGIVLLLAHFLPGVAVSGFEAAIIVAVVLALLNAILKPILIILTIPITIVTLGLFLLVINACIILLADKFIDGFGVNGFWTALLFSILLSVSQSIARSFLKEQKKTD</sequence>
<reference evidence="2 3" key="1">
    <citation type="submission" date="2023-01" db="EMBL/GenBank/DDBJ databases">
        <title>Psychroserpens ponticola sp. nov., isolated from seawater.</title>
        <authorList>
            <person name="Kristyanto S."/>
            <person name="Jung J."/>
            <person name="Kim J.M."/>
            <person name="Jeon C.O."/>
        </authorList>
    </citation>
    <scope>NUCLEOTIDE SEQUENCE [LARGE SCALE GENOMIC DNA]</scope>
    <source>
        <strain evidence="2 3">MSW6</strain>
    </source>
</reference>
<keyword evidence="1" id="KW-0472">Membrane</keyword>
<evidence type="ECO:0000313" key="2">
    <source>
        <dbReference type="EMBL" id="WCO02079.1"/>
    </source>
</evidence>